<dbReference type="InterPro" id="IPR005835">
    <property type="entry name" value="NTP_transferase_dom"/>
</dbReference>
<dbReference type="InterPro" id="IPR013446">
    <property type="entry name" value="G1P_cyt_trans-like"/>
</dbReference>
<gene>
    <name evidence="2" type="ORF">C3F09_05360</name>
</gene>
<proteinExistence type="predicted"/>
<keyword evidence="2" id="KW-0548">Nucleotidyltransferase</keyword>
<dbReference type="InterPro" id="IPR029044">
    <property type="entry name" value="Nucleotide-diphossugar_trans"/>
</dbReference>
<comment type="caution">
    <text evidence="2">The sequence shown here is derived from an EMBL/GenBank/DDBJ whole genome shotgun (WGS) entry which is preliminary data.</text>
</comment>
<dbReference type="EMBL" id="PQAP01000059">
    <property type="protein sequence ID" value="PWB73280.1"/>
    <property type="molecule type" value="Genomic_DNA"/>
</dbReference>
<evidence type="ECO:0000259" key="1">
    <source>
        <dbReference type="Pfam" id="PF00483"/>
    </source>
</evidence>
<accession>A0A855X3E8</accession>
<dbReference type="Proteomes" id="UP000250918">
    <property type="component" value="Unassembled WGS sequence"/>
</dbReference>
<evidence type="ECO:0000313" key="3">
    <source>
        <dbReference type="Proteomes" id="UP000250918"/>
    </source>
</evidence>
<dbReference type="PANTHER" id="PTHR47183">
    <property type="entry name" value="GLUCOSE-1-PHOSPHATE CYTIDYLYLTRANSFERASE-RELATED"/>
    <property type="match status" value="1"/>
</dbReference>
<keyword evidence="2" id="KW-0808">Transferase</keyword>
<dbReference type="Gene3D" id="3.90.550.10">
    <property type="entry name" value="Spore Coat Polysaccharide Biosynthesis Protein SpsA, Chain A"/>
    <property type="match status" value="1"/>
</dbReference>
<name>A0A855X3E8_9BACT</name>
<dbReference type="Pfam" id="PF00483">
    <property type="entry name" value="NTP_transferase"/>
    <property type="match status" value="1"/>
</dbReference>
<protein>
    <submittedName>
        <fullName evidence="2">Glucose-1-phosphate cytidylyltransferase</fullName>
    </submittedName>
</protein>
<reference evidence="2 3" key="1">
    <citation type="journal article" date="2018" name="ISME J.">
        <title>A methanotrophic archaeon couples anaerobic oxidation of methane to Fe(III) reduction.</title>
        <authorList>
            <person name="Cai C."/>
            <person name="Leu A.O."/>
            <person name="Xie G.J."/>
            <person name="Guo J."/>
            <person name="Feng Y."/>
            <person name="Zhao J.X."/>
            <person name="Tyson G.W."/>
            <person name="Yuan Z."/>
            <person name="Hu S."/>
        </authorList>
    </citation>
    <scope>NUCLEOTIDE SEQUENCE [LARGE SCALE GENOMIC DNA]</scope>
    <source>
        <strain evidence="2">FeB_12</strain>
    </source>
</reference>
<evidence type="ECO:0000313" key="2">
    <source>
        <dbReference type="EMBL" id="PWB73280.1"/>
    </source>
</evidence>
<feature type="domain" description="Nucleotidyl transferase" evidence="1">
    <location>
        <begin position="3"/>
        <end position="217"/>
    </location>
</feature>
<dbReference type="PANTHER" id="PTHR47183:SF3">
    <property type="entry name" value="TRANSFERASE"/>
    <property type="match status" value="1"/>
</dbReference>
<sequence>MKVVLFCGGLGTRLREYTEAIPKPMVRIGHQPILWYVMKYYAHFGHTDFILCLGYRGEVIKEYFLNYNECLANDFVMQNGQASPRVVYSDIRKWNITFVDTGQNTNIGQRLMAVRKYVEGEDMFLANYSDGLSDLPLDIYLDFMRKENRIAGFISVKPNQTFHVVQTDRSHLVTDIAHVEESVRINGGFFAFRGDIFAYMKPNEELVDQPFQRLIEKKQLIAYPYDGFWKCMDTFKDKQQFEDLYASGQTPWVIWNQESVK</sequence>
<dbReference type="GO" id="GO:0047343">
    <property type="term" value="F:glucose-1-phosphate cytidylyltransferase activity"/>
    <property type="evidence" value="ECO:0007669"/>
    <property type="project" value="InterPro"/>
</dbReference>
<organism evidence="2 3">
    <name type="scientific">candidate division GN15 bacterium</name>
    <dbReference type="NCBI Taxonomy" id="2072418"/>
    <lineage>
        <taxon>Bacteria</taxon>
        <taxon>candidate division GN15</taxon>
    </lineage>
</organism>
<dbReference type="AlphaFoldDB" id="A0A855X3E8"/>
<dbReference type="SUPFAM" id="SSF53448">
    <property type="entry name" value="Nucleotide-diphospho-sugar transferases"/>
    <property type="match status" value="1"/>
</dbReference>